<organism evidence="1">
    <name type="scientific">marine sediment metagenome</name>
    <dbReference type="NCBI Taxonomy" id="412755"/>
    <lineage>
        <taxon>unclassified sequences</taxon>
        <taxon>metagenomes</taxon>
        <taxon>ecological metagenomes</taxon>
    </lineage>
</organism>
<gene>
    <name evidence="1" type="ORF">S03H2_58113</name>
</gene>
<dbReference type="AlphaFoldDB" id="X1IXJ4"/>
<reference evidence="1" key="1">
    <citation type="journal article" date="2014" name="Front. Microbiol.">
        <title>High frequency of phylogenetically diverse reductive dehalogenase-homologous genes in deep subseafloor sedimentary metagenomes.</title>
        <authorList>
            <person name="Kawai M."/>
            <person name="Futagami T."/>
            <person name="Toyoda A."/>
            <person name="Takaki Y."/>
            <person name="Nishi S."/>
            <person name="Hori S."/>
            <person name="Arai W."/>
            <person name="Tsubouchi T."/>
            <person name="Morono Y."/>
            <person name="Uchiyama I."/>
            <person name="Ito T."/>
            <person name="Fujiyama A."/>
            <person name="Inagaki F."/>
            <person name="Takami H."/>
        </authorList>
    </citation>
    <scope>NUCLEOTIDE SEQUENCE</scope>
    <source>
        <strain evidence="1">Expedition CK06-06</strain>
    </source>
</reference>
<dbReference type="EMBL" id="BARU01037274">
    <property type="protein sequence ID" value="GAH86442.1"/>
    <property type="molecule type" value="Genomic_DNA"/>
</dbReference>
<comment type="caution">
    <text evidence="1">The sequence shown here is derived from an EMBL/GenBank/DDBJ whole genome shotgun (WGS) entry which is preliminary data.</text>
</comment>
<evidence type="ECO:0000313" key="1">
    <source>
        <dbReference type="EMBL" id="GAH86442.1"/>
    </source>
</evidence>
<name>X1IXJ4_9ZZZZ</name>
<sequence length="134" mass="15814">METQKNRIKFEELKIRKYGLYKPKKAITHSVTGLDTETYKGYAKLIADSDGSYKDINGLEDVLEFLTNRKYEGKHNFFFNIRFDFQALFKYLTREKLLELYNTSKTSINEYKLKADTDHKRVAINTPFKQIPAL</sequence>
<proteinExistence type="predicted"/>
<accession>X1IXJ4</accession>
<protein>
    <submittedName>
        <fullName evidence="1">Uncharacterized protein</fullName>
    </submittedName>
</protein>